<keyword evidence="2" id="KW-0378">Hydrolase</keyword>
<dbReference type="EMBL" id="CP035485">
    <property type="protein sequence ID" value="QDI92729.1"/>
    <property type="molecule type" value="Genomic_DNA"/>
</dbReference>
<keyword evidence="3" id="KW-1185">Reference proteome</keyword>
<reference evidence="3" key="1">
    <citation type="submission" date="2019-01" db="EMBL/GenBank/DDBJ databases">
        <title>Genomic analysis of Salicibibacter sp. NKC3-5.</title>
        <authorList>
            <person name="Oh Y.J."/>
        </authorList>
    </citation>
    <scope>NUCLEOTIDE SEQUENCE [LARGE SCALE GENOMIC DNA]</scope>
    <source>
        <strain evidence="3">NKC3-5</strain>
    </source>
</reference>
<dbReference type="AlphaFoldDB" id="A0A514LLI6"/>
<dbReference type="PANTHER" id="PTHR11614">
    <property type="entry name" value="PHOSPHOLIPASE-RELATED"/>
    <property type="match status" value="1"/>
</dbReference>
<gene>
    <name evidence="2" type="ORF">EPH95_17325</name>
</gene>
<protein>
    <submittedName>
        <fullName evidence="2">Alpha/beta hydrolase</fullName>
    </submittedName>
</protein>
<dbReference type="Gene3D" id="3.40.50.1820">
    <property type="entry name" value="alpha/beta hydrolase"/>
    <property type="match status" value="1"/>
</dbReference>
<dbReference type="KEGG" id="sale:EPH95_17325"/>
<accession>A0A514LLI6</accession>
<dbReference type="Pfam" id="PF12146">
    <property type="entry name" value="Hydrolase_4"/>
    <property type="match status" value="1"/>
</dbReference>
<proteinExistence type="predicted"/>
<dbReference type="GO" id="GO:0016787">
    <property type="term" value="F:hydrolase activity"/>
    <property type="evidence" value="ECO:0007669"/>
    <property type="project" value="UniProtKB-KW"/>
</dbReference>
<dbReference type="OrthoDB" id="5614837at2"/>
<evidence type="ECO:0000313" key="2">
    <source>
        <dbReference type="EMBL" id="QDI92729.1"/>
    </source>
</evidence>
<dbReference type="InterPro" id="IPR051044">
    <property type="entry name" value="MAG_DAG_Lipase"/>
</dbReference>
<dbReference type="InterPro" id="IPR022742">
    <property type="entry name" value="Hydrolase_4"/>
</dbReference>
<sequence length="289" mass="33785">MHHYFRYYGLPHDIHYRRFPMNVNGDFVFMQRFTPPRPTEEILLLHGFMEHVGLLAPFIRSLTDQGKSVSAVDFQGHGLSGGERHRVDSFREYEATLRKALDKLDEVNIHPRVIIGHSTGAGVAAHYILSERDLHWRKLILVAPLARSRGWQPAKLGYYAANMFVEEIPRRYRENSSDPAYVEKQRSDPLRSSRIPLAWVRAMFEWERRFRKLPPHSIDVDIIQGTDDRTVAWEHNLRFFNEKFPNATIALIEKGKHQLLNEGEPIRSMVYHLIHRSICTADRPNINFP</sequence>
<dbReference type="Proteomes" id="UP000319756">
    <property type="component" value="Chromosome"/>
</dbReference>
<feature type="domain" description="Serine aminopeptidase S33" evidence="1">
    <location>
        <begin position="38"/>
        <end position="263"/>
    </location>
</feature>
<dbReference type="RefSeq" id="WP_142091226.1">
    <property type="nucleotide sequence ID" value="NZ_CP035485.1"/>
</dbReference>
<dbReference type="InterPro" id="IPR029058">
    <property type="entry name" value="AB_hydrolase_fold"/>
</dbReference>
<dbReference type="SUPFAM" id="SSF53474">
    <property type="entry name" value="alpha/beta-Hydrolases"/>
    <property type="match status" value="1"/>
</dbReference>
<evidence type="ECO:0000313" key="3">
    <source>
        <dbReference type="Proteomes" id="UP000319756"/>
    </source>
</evidence>
<evidence type="ECO:0000259" key="1">
    <source>
        <dbReference type="Pfam" id="PF12146"/>
    </source>
</evidence>
<name>A0A514LLI6_9BACI</name>
<organism evidence="2 3">
    <name type="scientific">Salicibibacter halophilus</name>
    <dbReference type="NCBI Taxonomy" id="2502791"/>
    <lineage>
        <taxon>Bacteria</taxon>
        <taxon>Bacillati</taxon>
        <taxon>Bacillota</taxon>
        <taxon>Bacilli</taxon>
        <taxon>Bacillales</taxon>
        <taxon>Bacillaceae</taxon>
        <taxon>Salicibibacter</taxon>
    </lineage>
</organism>